<dbReference type="OrthoDB" id="8962092at2759"/>
<proteinExistence type="predicted"/>
<sequence>MAQIMRRNPFAAEGCCRKGSRNALEELYNPTQLSRGQINSLPGLISSVYSDPSHSLSHAHIPASFHPKPNLCLSPAGLSCSTQKRKRKRV</sequence>
<accession>A0A553NWX1</accession>
<comment type="caution">
    <text evidence="1">The sequence shown here is derived from an EMBL/GenBank/DDBJ whole genome shotgun (WGS) entry which is preliminary data.</text>
</comment>
<dbReference type="AlphaFoldDB" id="A0A553NWX1"/>
<dbReference type="Proteomes" id="UP000316079">
    <property type="component" value="Unassembled WGS sequence"/>
</dbReference>
<gene>
    <name evidence="1" type="ORF">DNTS_015370</name>
</gene>
<organism evidence="1 2">
    <name type="scientific">Danionella cerebrum</name>
    <dbReference type="NCBI Taxonomy" id="2873325"/>
    <lineage>
        <taxon>Eukaryota</taxon>
        <taxon>Metazoa</taxon>
        <taxon>Chordata</taxon>
        <taxon>Craniata</taxon>
        <taxon>Vertebrata</taxon>
        <taxon>Euteleostomi</taxon>
        <taxon>Actinopterygii</taxon>
        <taxon>Neopterygii</taxon>
        <taxon>Teleostei</taxon>
        <taxon>Ostariophysi</taxon>
        <taxon>Cypriniformes</taxon>
        <taxon>Danionidae</taxon>
        <taxon>Danioninae</taxon>
        <taxon>Danionella</taxon>
    </lineage>
</organism>
<name>A0A553NWX1_9TELE</name>
<keyword evidence="2" id="KW-1185">Reference proteome</keyword>
<evidence type="ECO:0000313" key="1">
    <source>
        <dbReference type="EMBL" id="TRY69917.1"/>
    </source>
</evidence>
<reference evidence="1 2" key="1">
    <citation type="journal article" date="2019" name="Sci. Data">
        <title>Hybrid genome assembly and annotation of Danionella translucida.</title>
        <authorList>
            <person name="Kadobianskyi M."/>
            <person name="Schulze L."/>
            <person name="Schuelke M."/>
            <person name="Judkewitz B."/>
        </authorList>
    </citation>
    <scope>NUCLEOTIDE SEQUENCE [LARGE SCALE GENOMIC DNA]</scope>
    <source>
        <strain evidence="1 2">Bolton</strain>
    </source>
</reference>
<evidence type="ECO:0000313" key="2">
    <source>
        <dbReference type="Proteomes" id="UP000316079"/>
    </source>
</evidence>
<dbReference type="EMBL" id="SRMA01026774">
    <property type="protein sequence ID" value="TRY69917.1"/>
    <property type="molecule type" value="Genomic_DNA"/>
</dbReference>
<protein>
    <submittedName>
        <fullName evidence="1">Uncharacterized protein</fullName>
    </submittedName>
</protein>